<dbReference type="AlphaFoldDB" id="A0A9D1YXT7"/>
<sequence>MGSLTLERLLELEHRGWTSLCNNEGGTHYGTIMTPEAVMVLTNGMTLDRDIITASLNESPPWASFEISDAQLIPTGSDSAALVYTASATRAGQDEPFVALMTSVYRLVDGEPRLALYQQTTRTH</sequence>
<feature type="domain" description="DUF4440" evidence="1">
    <location>
        <begin position="10"/>
        <end position="111"/>
    </location>
</feature>
<evidence type="ECO:0000313" key="3">
    <source>
        <dbReference type="Proteomes" id="UP000824005"/>
    </source>
</evidence>
<evidence type="ECO:0000259" key="1">
    <source>
        <dbReference type="Pfam" id="PF14534"/>
    </source>
</evidence>
<reference evidence="2" key="1">
    <citation type="journal article" date="2021" name="PeerJ">
        <title>Extensive microbial diversity within the chicken gut microbiome revealed by metagenomics and culture.</title>
        <authorList>
            <person name="Gilroy R."/>
            <person name="Ravi A."/>
            <person name="Getino M."/>
            <person name="Pursley I."/>
            <person name="Horton D.L."/>
            <person name="Alikhan N.F."/>
            <person name="Baker D."/>
            <person name="Gharbi K."/>
            <person name="Hall N."/>
            <person name="Watson M."/>
            <person name="Adriaenssens E.M."/>
            <person name="Foster-Nyarko E."/>
            <person name="Jarju S."/>
            <person name="Secka A."/>
            <person name="Antonio M."/>
            <person name="Oren A."/>
            <person name="Chaudhuri R.R."/>
            <person name="La Ragione R."/>
            <person name="Hildebrand F."/>
            <person name="Pallen M.J."/>
        </authorList>
    </citation>
    <scope>NUCLEOTIDE SEQUENCE</scope>
    <source>
        <strain evidence="2">ChiGjej1B1-98</strain>
    </source>
</reference>
<protein>
    <submittedName>
        <fullName evidence="2">Nuclear transport factor 2 family protein</fullName>
    </submittedName>
</protein>
<dbReference type="EMBL" id="DXDC01000190">
    <property type="protein sequence ID" value="HIY65906.1"/>
    <property type="molecule type" value="Genomic_DNA"/>
</dbReference>
<dbReference type="InterPro" id="IPR032710">
    <property type="entry name" value="NTF2-like_dom_sf"/>
</dbReference>
<dbReference type="InterPro" id="IPR027843">
    <property type="entry name" value="DUF4440"/>
</dbReference>
<dbReference type="SUPFAM" id="SSF54427">
    <property type="entry name" value="NTF2-like"/>
    <property type="match status" value="1"/>
</dbReference>
<reference evidence="2" key="2">
    <citation type="submission" date="2021-04" db="EMBL/GenBank/DDBJ databases">
        <authorList>
            <person name="Gilroy R."/>
        </authorList>
    </citation>
    <scope>NUCLEOTIDE SEQUENCE</scope>
    <source>
        <strain evidence="2">ChiGjej1B1-98</strain>
    </source>
</reference>
<gene>
    <name evidence="2" type="ORF">H9830_06480</name>
</gene>
<organism evidence="2 3">
    <name type="scientific">Candidatus Agrococcus pullicola</name>
    <dbReference type="NCBI Taxonomy" id="2838429"/>
    <lineage>
        <taxon>Bacteria</taxon>
        <taxon>Bacillati</taxon>
        <taxon>Actinomycetota</taxon>
        <taxon>Actinomycetes</taxon>
        <taxon>Micrococcales</taxon>
        <taxon>Microbacteriaceae</taxon>
        <taxon>Agrococcus</taxon>
    </lineage>
</organism>
<dbReference type="Pfam" id="PF14534">
    <property type="entry name" value="DUF4440"/>
    <property type="match status" value="1"/>
</dbReference>
<comment type="caution">
    <text evidence="2">The sequence shown here is derived from an EMBL/GenBank/DDBJ whole genome shotgun (WGS) entry which is preliminary data.</text>
</comment>
<accession>A0A9D1YXT7</accession>
<proteinExistence type="predicted"/>
<name>A0A9D1YXT7_9MICO</name>
<evidence type="ECO:0000313" key="2">
    <source>
        <dbReference type="EMBL" id="HIY65906.1"/>
    </source>
</evidence>
<dbReference type="Gene3D" id="3.10.450.50">
    <property type="match status" value="1"/>
</dbReference>
<dbReference type="Proteomes" id="UP000824005">
    <property type="component" value="Unassembled WGS sequence"/>
</dbReference>